<name>A0A0E9R3E7_ANGAN</name>
<proteinExistence type="predicted"/>
<accession>A0A0E9R3E7</accession>
<reference evidence="1" key="2">
    <citation type="journal article" date="2015" name="Fish Shellfish Immunol.">
        <title>Early steps in the European eel (Anguilla anguilla)-Vibrio vulnificus interaction in the gills: Role of the RtxA13 toxin.</title>
        <authorList>
            <person name="Callol A."/>
            <person name="Pajuelo D."/>
            <person name="Ebbesson L."/>
            <person name="Teles M."/>
            <person name="MacKenzie S."/>
            <person name="Amaro C."/>
        </authorList>
    </citation>
    <scope>NUCLEOTIDE SEQUENCE</scope>
</reference>
<evidence type="ECO:0000313" key="1">
    <source>
        <dbReference type="EMBL" id="JAH23654.1"/>
    </source>
</evidence>
<dbReference type="AlphaFoldDB" id="A0A0E9R3E7"/>
<organism evidence="1">
    <name type="scientific">Anguilla anguilla</name>
    <name type="common">European freshwater eel</name>
    <name type="synonym">Muraena anguilla</name>
    <dbReference type="NCBI Taxonomy" id="7936"/>
    <lineage>
        <taxon>Eukaryota</taxon>
        <taxon>Metazoa</taxon>
        <taxon>Chordata</taxon>
        <taxon>Craniata</taxon>
        <taxon>Vertebrata</taxon>
        <taxon>Euteleostomi</taxon>
        <taxon>Actinopterygii</taxon>
        <taxon>Neopterygii</taxon>
        <taxon>Teleostei</taxon>
        <taxon>Anguilliformes</taxon>
        <taxon>Anguillidae</taxon>
        <taxon>Anguilla</taxon>
    </lineage>
</organism>
<sequence>MQNLAILASFSVTYFKKCFDA</sequence>
<dbReference type="EMBL" id="GBXM01084923">
    <property type="protein sequence ID" value="JAH23654.1"/>
    <property type="molecule type" value="Transcribed_RNA"/>
</dbReference>
<reference evidence="1" key="1">
    <citation type="submission" date="2014-11" db="EMBL/GenBank/DDBJ databases">
        <authorList>
            <person name="Amaro Gonzalez C."/>
        </authorList>
    </citation>
    <scope>NUCLEOTIDE SEQUENCE</scope>
</reference>
<protein>
    <submittedName>
        <fullName evidence="1">Uncharacterized protein</fullName>
    </submittedName>
</protein>